<proteinExistence type="predicted"/>
<keyword evidence="2" id="KW-1185">Reference proteome</keyword>
<comment type="caution">
    <text evidence="1">The sequence shown here is derived from an EMBL/GenBank/DDBJ whole genome shotgun (WGS) entry which is preliminary data.</text>
</comment>
<protein>
    <submittedName>
        <fullName evidence="1">Uncharacterized protein</fullName>
    </submittedName>
</protein>
<evidence type="ECO:0000313" key="1">
    <source>
        <dbReference type="EMBL" id="GIY81117.1"/>
    </source>
</evidence>
<organism evidence="1 2">
    <name type="scientific">Caerostris darwini</name>
    <dbReference type="NCBI Taxonomy" id="1538125"/>
    <lineage>
        <taxon>Eukaryota</taxon>
        <taxon>Metazoa</taxon>
        <taxon>Ecdysozoa</taxon>
        <taxon>Arthropoda</taxon>
        <taxon>Chelicerata</taxon>
        <taxon>Arachnida</taxon>
        <taxon>Araneae</taxon>
        <taxon>Araneomorphae</taxon>
        <taxon>Entelegynae</taxon>
        <taxon>Araneoidea</taxon>
        <taxon>Araneidae</taxon>
        <taxon>Caerostris</taxon>
    </lineage>
</organism>
<accession>A0AAV4WE99</accession>
<dbReference type="EMBL" id="BPLQ01014581">
    <property type="protein sequence ID" value="GIY81117.1"/>
    <property type="molecule type" value="Genomic_DNA"/>
</dbReference>
<dbReference type="Proteomes" id="UP001054837">
    <property type="component" value="Unassembled WGS sequence"/>
</dbReference>
<name>A0AAV4WE99_9ARAC</name>
<dbReference type="AlphaFoldDB" id="A0AAV4WE99"/>
<gene>
    <name evidence="1" type="ORF">CDAR_547792</name>
</gene>
<evidence type="ECO:0000313" key="2">
    <source>
        <dbReference type="Proteomes" id="UP001054837"/>
    </source>
</evidence>
<sequence>MLLLLQEEVRTGAPGTEIDGKRASFHCVVPKDSLMGRKPLLESSSQWKLGEFKCYKSLVLKIVAREFPVQMFPLRSCILYLETEQTFFSGEHSRRAAESYKSLVLKIVAREFPMLLVPLRSCILYLETEQTFFSEEHSRPAAERIYSEKSTSLQTKKTPSPKEIHVGVSKKGWLDFPALAYSRRVSARCGMGRVKGPRVPISGTPWPGSAAPCALEGFQADLTPAAPALLPELS</sequence>
<reference evidence="1 2" key="1">
    <citation type="submission" date="2021-06" db="EMBL/GenBank/DDBJ databases">
        <title>Caerostris darwini draft genome.</title>
        <authorList>
            <person name="Kono N."/>
            <person name="Arakawa K."/>
        </authorList>
    </citation>
    <scope>NUCLEOTIDE SEQUENCE [LARGE SCALE GENOMIC DNA]</scope>
</reference>